<dbReference type="EMBL" id="RHHS01000037">
    <property type="protein sequence ID" value="RNB55013.1"/>
    <property type="molecule type" value="Genomic_DNA"/>
</dbReference>
<organism evidence="1 2">
    <name type="scientific">Brevibacillus gelatini</name>
    <dbReference type="NCBI Taxonomy" id="1655277"/>
    <lineage>
        <taxon>Bacteria</taxon>
        <taxon>Bacillati</taxon>
        <taxon>Bacillota</taxon>
        <taxon>Bacilli</taxon>
        <taxon>Bacillales</taxon>
        <taxon>Paenibacillaceae</taxon>
        <taxon>Brevibacillus</taxon>
    </lineage>
</organism>
<gene>
    <name evidence="1" type="ORF">EDM57_15355</name>
</gene>
<protein>
    <submittedName>
        <fullName evidence="1">Uncharacterized protein</fullName>
    </submittedName>
</protein>
<evidence type="ECO:0000313" key="2">
    <source>
        <dbReference type="Proteomes" id="UP000268829"/>
    </source>
</evidence>
<dbReference type="AlphaFoldDB" id="A0A3M8AVK4"/>
<dbReference type="RefSeq" id="WP_122905574.1">
    <property type="nucleotide sequence ID" value="NZ_RHHS01000037.1"/>
</dbReference>
<name>A0A3M8AVK4_9BACL</name>
<reference evidence="1 2" key="1">
    <citation type="submission" date="2018-10" db="EMBL/GenBank/DDBJ databases">
        <title>Phylogenomics of Brevibacillus.</title>
        <authorList>
            <person name="Dunlap C."/>
        </authorList>
    </citation>
    <scope>NUCLEOTIDE SEQUENCE [LARGE SCALE GENOMIC DNA]</scope>
    <source>
        <strain evidence="1 2">DSM 100115</strain>
    </source>
</reference>
<dbReference type="Proteomes" id="UP000268829">
    <property type="component" value="Unassembled WGS sequence"/>
</dbReference>
<sequence length="90" mass="10520">MLADPSDPVTVKMEYADGKWPLATSLVNEEANSRGQDLLFAIYLFNNKVVACKTSKKNELRLVIAQNRRRKILFEFSMRKTHRFFTEHMI</sequence>
<keyword evidence="2" id="KW-1185">Reference proteome</keyword>
<accession>A0A3M8AVK4</accession>
<comment type="caution">
    <text evidence="1">The sequence shown here is derived from an EMBL/GenBank/DDBJ whole genome shotgun (WGS) entry which is preliminary data.</text>
</comment>
<proteinExistence type="predicted"/>
<evidence type="ECO:0000313" key="1">
    <source>
        <dbReference type="EMBL" id="RNB55013.1"/>
    </source>
</evidence>